<evidence type="ECO:0000313" key="3">
    <source>
        <dbReference type="EMBL" id="QKS56997.1"/>
    </source>
</evidence>
<dbReference type="RefSeq" id="WP_174812166.1">
    <property type="nucleotide sequence ID" value="NZ_CP054614.1"/>
</dbReference>
<dbReference type="PANTHER" id="PTHR43308:SF5">
    <property type="entry name" value="S-LAYER PROTEIN _ PEPTIDOGLYCAN ENDO-BETA-N-ACETYLGLUCOSAMINIDASE"/>
    <property type="match status" value="1"/>
</dbReference>
<organism evidence="3 4">
    <name type="scientific">Paenibacillus barcinonensis</name>
    <dbReference type="NCBI Taxonomy" id="198119"/>
    <lineage>
        <taxon>Bacteria</taxon>
        <taxon>Bacillati</taxon>
        <taxon>Bacillota</taxon>
        <taxon>Bacilli</taxon>
        <taxon>Bacillales</taxon>
        <taxon>Paenibacillaceae</taxon>
        <taxon>Paenibacillus</taxon>
    </lineage>
</organism>
<feature type="signal peptide" evidence="1">
    <location>
        <begin position="1"/>
        <end position="24"/>
    </location>
</feature>
<sequence>MMKKKLIVVSTLISMLAASIPVYAEPSITFGSGSEANQKTLNSEGNTERESLLSFKDIQGHWAESSIRSAINKGVVSGYPNGMFYPENKVTRAEFLKIVIGSLGYETESTAAGAPWYKAYVAAAKLNQLYAESDFPSSDWSQPMTRMEMVHVAARAIEQVGTDDYDFLYLAVKHGLISGTGNGNLDPGGTTTRAQALTVVDRIHKVRDGQTLQVDTVALKNAEKAKDAERDPWGRVIRTTNLPKNAKDFPYILEEYPNEMYEMKFPRIVDTTSAQLAKFDKVFNHKGTMDQWKTTTENYYNTLLNVDYRTIDEDWAKTLFSNHNQAFSYVLTDMKKYVEWVKSNKIIMKGSLVAEPSMVTDANKLSGYFIRTKFNFKIKSYIKYENIILDERFKSAGPFKKGKEYEGYVDIPLSTNVNNYNLKVSGMATLFSDTSIVREVK</sequence>
<protein>
    <submittedName>
        <fullName evidence="3">S-layer homology domain-containing protein</fullName>
    </submittedName>
</protein>
<feature type="domain" description="SLH" evidence="2">
    <location>
        <begin position="151"/>
        <end position="214"/>
    </location>
</feature>
<dbReference type="Proteomes" id="UP000509327">
    <property type="component" value="Chromosome"/>
</dbReference>
<reference evidence="3 4" key="1">
    <citation type="submission" date="2020-06" db="EMBL/GenBank/DDBJ databases">
        <title>Complete genome of Paenibacillus barcinonensis KACC11450.</title>
        <authorList>
            <person name="Kim M."/>
            <person name="Park Y.-J."/>
            <person name="Shin J.-H."/>
        </authorList>
    </citation>
    <scope>NUCLEOTIDE SEQUENCE [LARGE SCALE GENOMIC DNA]</scope>
    <source>
        <strain evidence="3 4">KACC11450</strain>
    </source>
</reference>
<proteinExistence type="predicted"/>
<dbReference type="InterPro" id="IPR051465">
    <property type="entry name" value="Cell_Envelope_Struct_Comp"/>
</dbReference>
<evidence type="ECO:0000256" key="1">
    <source>
        <dbReference type="SAM" id="SignalP"/>
    </source>
</evidence>
<dbReference type="InterPro" id="IPR001119">
    <property type="entry name" value="SLH_dom"/>
</dbReference>
<dbReference type="EMBL" id="CP054614">
    <property type="protein sequence ID" value="QKS56997.1"/>
    <property type="molecule type" value="Genomic_DNA"/>
</dbReference>
<evidence type="ECO:0000313" key="4">
    <source>
        <dbReference type="Proteomes" id="UP000509327"/>
    </source>
</evidence>
<feature type="chain" id="PRO_5046444465" evidence="1">
    <location>
        <begin position="25"/>
        <end position="441"/>
    </location>
</feature>
<accession>A0ABX6Q4G9</accession>
<name>A0ABX6Q4G9_PAEBA</name>
<dbReference type="PANTHER" id="PTHR43308">
    <property type="entry name" value="OUTER MEMBRANE PROTEIN ALPHA-RELATED"/>
    <property type="match status" value="1"/>
</dbReference>
<feature type="domain" description="SLH" evidence="2">
    <location>
        <begin position="50"/>
        <end position="113"/>
    </location>
</feature>
<keyword evidence="1" id="KW-0732">Signal</keyword>
<evidence type="ECO:0000259" key="2">
    <source>
        <dbReference type="PROSITE" id="PS51272"/>
    </source>
</evidence>
<gene>
    <name evidence="3" type="ORF">HUB98_12100</name>
</gene>
<dbReference type="Pfam" id="PF00395">
    <property type="entry name" value="SLH"/>
    <property type="match status" value="2"/>
</dbReference>
<keyword evidence="4" id="KW-1185">Reference proteome</keyword>
<dbReference type="PROSITE" id="PS51272">
    <property type="entry name" value="SLH"/>
    <property type="match status" value="2"/>
</dbReference>